<dbReference type="STRING" id="1193182.BN11_1950005"/>
<gene>
    <name evidence="2" type="ORF">BN11_1950005</name>
</gene>
<proteinExistence type="predicted"/>
<dbReference type="Proteomes" id="UP000035763">
    <property type="component" value="Unassembled WGS sequence"/>
</dbReference>
<sequence length="221" mass="23819">MSTTVEQAVRRMDQLTGTVIAATAQEMRAAAYAIARQTKDQHPSVERVHLSASDQGDWLDIAGWQGQGEVEDLVLPEEVDFAAAHLYIPHIGNGEHVGAVPGLWYTDRRRGLFILDVEQVITECAGGPALAEVLVVRDPDGPNEVTVAVLGQEASGEQVEVFSIDAGAGWEWADWVQHRDECLARASAGLQEPLRAALASPPGGQYVEGRDERDWAAGEAS</sequence>
<dbReference type="RefSeq" id="WP_201329258.1">
    <property type="nucleotide sequence ID" value="NZ_HG764815.1"/>
</dbReference>
<feature type="region of interest" description="Disordered" evidence="1">
    <location>
        <begin position="199"/>
        <end position="221"/>
    </location>
</feature>
<dbReference type="EMBL" id="CAJA01000107">
    <property type="protein sequence ID" value="CCH72750.1"/>
    <property type="molecule type" value="Genomic_DNA"/>
</dbReference>
<evidence type="ECO:0000256" key="1">
    <source>
        <dbReference type="SAM" id="MobiDB-lite"/>
    </source>
</evidence>
<comment type="caution">
    <text evidence="2">The sequence shown here is derived from an EMBL/GenBank/DDBJ whole genome shotgun (WGS) entry which is preliminary data.</text>
</comment>
<reference evidence="2 3" key="1">
    <citation type="journal article" date="2013" name="ISME J.">
        <title>A metabolic model for members of the genus Tetrasphaera involved in enhanced biological phosphorus removal.</title>
        <authorList>
            <person name="Kristiansen R."/>
            <person name="Nguyen H.T.T."/>
            <person name="Saunders A.M."/>
            <person name="Nielsen J.L."/>
            <person name="Wimmer R."/>
            <person name="Le V.Q."/>
            <person name="McIlroy S.J."/>
            <person name="Petrovski S."/>
            <person name="Seviour R.J."/>
            <person name="Calteau A."/>
            <person name="Nielsen K.L."/>
            <person name="Nielsen P.H."/>
        </authorList>
    </citation>
    <scope>NUCLEOTIDE SEQUENCE [LARGE SCALE GENOMIC DNA]</scope>
    <source>
        <strain evidence="2 3">Ben110</strain>
    </source>
</reference>
<dbReference type="AlphaFoldDB" id="W6JVZ0"/>
<organism evidence="2 3">
    <name type="scientific">Nostocoides australiense Ben110</name>
    <dbReference type="NCBI Taxonomy" id="1193182"/>
    <lineage>
        <taxon>Bacteria</taxon>
        <taxon>Bacillati</taxon>
        <taxon>Actinomycetota</taxon>
        <taxon>Actinomycetes</taxon>
        <taxon>Micrococcales</taxon>
        <taxon>Intrasporangiaceae</taxon>
        <taxon>Nostocoides</taxon>
    </lineage>
</organism>
<evidence type="ECO:0000313" key="3">
    <source>
        <dbReference type="Proteomes" id="UP000035763"/>
    </source>
</evidence>
<name>W6JVZ0_9MICO</name>
<feature type="compositionally biased region" description="Basic and acidic residues" evidence="1">
    <location>
        <begin position="208"/>
        <end position="221"/>
    </location>
</feature>
<keyword evidence="3" id="KW-1185">Reference proteome</keyword>
<protein>
    <submittedName>
        <fullName evidence="2">Uncharacterized protein</fullName>
    </submittedName>
</protein>
<accession>W6JVZ0</accession>
<evidence type="ECO:0000313" key="2">
    <source>
        <dbReference type="EMBL" id="CCH72750.1"/>
    </source>
</evidence>